<comment type="caution">
    <text evidence="1">The sequence shown here is derived from an EMBL/GenBank/DDBJ whole genome shotgun (WGS) entry which is preliminary data.</text>
</comment>
<evidence type="ECO:0000313" key="2">
    <source>
        <dbReference type="Proteomes" id="UP000663874"/>
    </source>
</evidence>
<dbReference type="EMBL" id="CAJOBE010000564">
    <property type="protein sequence ID" value="CAF3659880.1"/>
    <property type="molecule type" value="Genomic_DNA"/>
</dbReference>
<dbReference type="AlphaFoldDB" id="A0A818RVE9"/>
<organism evidence="1 2">
    <name type="scientific">Rotaria sordida</name>
    <dbReference type="NCBI Taxonomy" id="392033"/>
    <lineage>
        <taxon>Eukaryota</taxon>
        <taxon>Metazoa</taxon>
        <taxon>Spiralia</taxon>
        <taxon>Gnathifera</taxon>
        <taxon>Rotifera</taxon>
        <taxon>Eurotatoria</taxon>
        <taxon>Bdelloidea</taxon>
        <taxon>Philodinida</taxon>
        <taxon>Philodinidae</taxon>
        <taxon>Rotaria</taxon>
    </lineage>
</organism>
<protein>
    <submittedName>
        <fullName evidence="1">Uncharacterized protein</fullName>
    </submittedName>
</protein>
<sequence>MTHLKIQEKPLPCNHPLLVTVYNIFGIEKSLPSNRLYFVTTKTNVSLTYQLVNDDSIALLLYDKTFDMQLKFYPFDHLQIAVIQNNIDQVSRLRRNYFGALL</sequence>
<accession>A0A818RVE9</accession>
<name>A0A818RVE9_9BILA</name>
<dbReference type="Proteomes" id="UP000663874">
    <property type="component" value="Unassembled WGS sequence"/>
</dbReference>
<gene>
    <name evidence="1" type="ORF">FNK824_LOCUS6487</name>
</gene>
<proteinExistence type="predicted"/>
<evidence type="ECO:0000313" key="1">
    <source>
        <dbReference type="EMBL" id="CAF3659880.1"/>
    </source>
</evidence>
<reference evidence="1" key="1">
    <citation type="submission" date="2021-02" db="EMBL/GenBank/DDBJ databases">
        <authorList>
            <person name="Nowell W R."/>
        </authorList>
    </citation>
    <scope>NUCLEOTIDE SEQUENCE</scope>
</reference>